<sequence length="101" mass="10984">MALDKGSEQQVTNQQVQIEQWPLENSWSSLRSRTVASCLQMFTVHPDADTQVNPGGLQGSGLKSWRVRPASVTSGSDPLSRKERGQRDGEAPSGGDKAEDM</sequence>
<gene>
    <name evidence="2" type="ORF">PLEPLA_LOCUS24840</name>
</gene>
<evidence type="ECO:0000313" key="2">
    <source>
        <dbReference type="EMBL" id="CAB1436807.1"/>
    </source>
</evidence>
<name>A0A9N7YSV1_PLEPL</name>
<proteinExistence type="predicted"/>
<evidence type="ECO:0000256" key="1">
    <source>
        <dbReference type="SAM" id="MobiDB-lite"/>
    </source>
</evidence>
<keyword evidence="3" id="KW-1185">Reference proteome</keyword>
<evidence type="ECO:0000313" key="3">
    <source>
        <dbReference type="Proteomes" id="UP001153269"/>
    </source>
</evidence>
<dbReference type="AlphaFoldDB" id="A0A9N7YSV1"/>
<dbReference type="EMBL" id="CADEAL010001944">
    <property type="protein sequence ID" value="CAB1436807.1"/>
    <property type="molecule type" value="Genomic_DNA"/>
</dbReference>
<feature type="compositionally biased region" description="Basic and acidic residues" evidence="1">
    <location>
        <begin position="79"/>
        <end position="101"/>
    </location>
</feature>
<organism evidence="2 3">
    <name type="scientific">Pleuronectes platessa</name>
    <name type="common">European plaice</name>
    <dbReference type="NCBI Taxonomy" id="8262"/>
    <lineage>
        <taxon>Eukaryota</taxon>
        <taxon>Metazoa</taxon>
        <taxon>Chordata</taxon>
        <taxon>Craniata</taxon>
        <taxon>Vertebrata</taxon>
        <taxon>Euteleostomi</taxon>
        <taxon>Actinopterygii</taxon>
        <taxon>Neopterygii</taxon>
        <taxon>Teleostei</taxon>
        <taxon>Neoteleostei</taxon>
        <taxon>Acanthomorphata</taxon>
        <taxon>Carangaria</taxon>
        <taxon>Pleuronectiformes</taxon>
        <taxon>Pleuronectoidei</taxon>
        <taxon>Pleuronectidae</taxon>
        <taxon>Pleuronectes</taxon>
    </lineage>
</organism>
<reference evidence="2" key="1">
    <citation type="submission" date="2020-03" db="EMBL/GenBank/DDBJ databases">
        <authorList>
            <person name="Weist P."/>
        </authorList>
    </citation>
    <scope>NUCLEOTIDE SEQUENCE</scope>
</reference>
<feature type="region of interest" description="Disordered" evidence="1">
    <location>
        <begin position="46"/>
        <end position="101"/>
    </location>
</feature>
<dbReference type="Proteomes" id="UP001153269">
    <property type="component" value="Unassembled WGS sequence"/>
</dbReference>
<accession>A0A9N7YSV1</accession>
<protein>
    <submittedName>
        <fullName evidence="2">Uncharacterized protein</fullName>
    </submittedName>
</protein>
<comment type="caution">
    <text evidence="2">The sequence shown here is derived from an EMBL/GenBank/DDBJ whole genome shotgun (WGS) entry which is preliminary data.</text>
</comment>